<proteinExistence type="predicted"/>
<evidence type="ECO:0000313" key="3">
    <source>
        <dbReference type="EMBL" id="GHH58144.1"/>
    </source>
</evidence>
<dbReference type="InterPro" id="IPR011050">
    <property type="entry name" value="Pectin_lyase_fold/virulence"/>
</dbReference>
<comment type="caution">
    <text evidence="3">The sequence shown here is derived from an EMBL/GenBank/DDBJ whole genome shotgun (WGS) entry which is preliminary data.</text>
</comment>
<reference evidence="4" key="1">
    <citation type="journal article" date="2019" name="Int. J. Syst. Evol. Microbiol.">
        <title>The Global Catalogue of Microorganisms (GCM) 10K type strain sequencing project: providing services to taxonomists for standard genome sequencing and annotation.</title>
        <authorList>
            <consortium name="The Broad Institute Genomics Platform"/>
            <consortium name="The Broad Institute Genome Sequencing Center for Infectious Disease"/>
            <person name="Wu L."/>
            <person name="Ma J."/>
        </authorList>
    </citation>
    <scope>NUCLEOTIDE SEQUENCE [LARGE SCALE GENOMIC DNA]</scope>
    <source>
        <strain evidence="4">CGMCC 4.7367</strain>
    </source>
</reference>
<keyword evidence="4" id="KW-1185">Reference proteome</keyword>
<gene>
    <name evidence="3" type="ORF">GCM10017774_78960</name>
</gene>
<accession>A0ABQ3MUQ9</accession>
<name>A0ABQ3MUQ9_9PSEU</name>
<evidence type="ECO:0000256" key="1">
    <source>
        <dbReference type="SAM" id="MobiDB-lite"/>
    </source>
</evidence>
<dbReference type="InterPro" id="IPR039448">
    <property type="entry name" value="Beta_helix"/>
</dbReference>
<dbReference type="Pfam" id="PF13229">
    <property type="entry name" value="Beta_helix"/>
    <property type="match status" value="1"/>
</dbReference>
<dbReference type="EMBL" id="BNAR01000019">
    <property type="protein sequence ID" value="GHH58144.1"/>
    <property type="molecule type" value="Genomic_DNA"/>
</dbReference>
<feature type="region of interest" description="Disordered" evidence="1">
    <location>
        <begin position="1"/>
        <end position="70"/>
    </location>
</feature>
<dbReference type="Proteomes" id="UP000605568">
    <property type="component" value="Unassembled WGS sequence"/>
</dbReference>
<protein>
    <recommendedName>
        <fullName evidence="2">Right handed beta helix domain-containing protein</fullName>
    </recommendedName>
</protein>
<organism evidence="3 4">
    <name type="scientific">Lentzea cavernae</name>
    <dbReference type="NCBI Taxonomy" id="2020703"/>
    <lineage>
        <taxon>Bacteria</taxon>
        <taxon>Bacillati</taxon>
        <taxon>Actinomycetota</taxon>
        <taxon>Actinomycetes</taxon>
        <taxon>Pseudonocardiales</taxon>
        <taxon>Pseudonocardiaceae</taxon>
        <taxon>Lentzea</taxon>
    </lineage>
</organism>
<dbReference type="SUPFAM" id="SSF51126">
    <property type="entry name" value="Pectin lyase-like"/>
    <property type="match status" value="1"/>
</dbReference>
<dbReference type="Gene3D" id="2.160.20.10">
    <property type="entry name" value="Single-stranded right-handed beta-helix, Pectin lyase-like"/>
    <property type="match status" value="1"/>
</dbReference>
<feature type="compositionally biased region" description="Low complexity" evidence="1">
    <location>
        <begin position="1"/>
        <end position="49"/>
    </location>
</feature>
<feature type="domain" description="Right handed beta helix" evidence="2">
    <location>
        <begin position="115"/>
        <end position="253"/>
    </location>
</feature>
<sequence length="338" mass="33964">MPTSAPTSDPATPSSSTSESSAAPSSSSAAPTTTTTTTTTTTPKATGGPARPPAPPVGAPGAGTVPAPGSVGFRGDAAALKVIDGPGNAPAGTKWNAGQLQVVANELVLDGVSVKGGITFQGGGTLTIRNSIVEGNRSSQSAVLGLKGHLDISDSTLRWKAGDTPGNTWGNGAVHGDSTMTLRRNDISGTPDGIQNGPGRSLIEQNWIHDLARIGSYPNNTHNDGIQSYGGPDLIIRNNRIDIEGPDGVAYDGTHQNGAVFVQPGGGGASNLQVVGNFLAGGGYIMRLEGPISGAVVTDNKFGPTTGGWGEVLVEKNVGITAWSNNVADSGKAVNKPS</sequence>
<evidence type="ECO:0000259" key="2">
    <source>
        <dbReference type="Pfam" id="PF13229"/>
    </source>
</evidence>
<evidence type="ECO:0000313" key="4">
    <source>
        <dbReference type="Proteomes" id="UP000605568"/>
    </source>
</evidence>
<dbReference type="InterPro" id="IPR012334">
    <property type="entry name" value="Pectin_lyas_fold"/>
</dbReference>